<dbReference type="GO" id="GO:0005737">
    <property type="term" value="C:cytoplasm"/>
    <property type="evidence" value="ECO:0007669"/>
    <property type="project" value="UniProtKB-SubCell"/>
</dbReference>
<dbReference type="EMBL" id="UOGE01000107">
    <property type="protein sequence ID" value="VAX25631.1"/>
    <property type="molecule type" value="Genomic_DNA"/>
</dbReference>
<keyword evidence="7 9" id="KW-0456">Lyase</keyword>
<dbReference type="InterPro" id="IPR013114">
    <property type="entry name" value="FabA_FabZ"/>
</dbReference>
<keyword evidence="3" id="KW-0963">Cytoplasm</keyword>
<dbReference type="Pfam" id="PF07977">
    <property type="entry name" value="FabA"/>
    <property type="match status" value="1"/>
</dbReference>
<keyword evidence="4" id="KW-0444">Lipid biosynthesis</keyword>
<keyword evidence="6" id="KW-0443">Lipid metabolism</keyword>
<evidence type="ECO:0000313" key="9">
    <source>
        <dbReference type="EMBL" id="VAX25631.1"/>
    </source>
</evidence>
<dbReference type="CDD" id="cd01288">
    <property type="entry name" value="FabZ"/>
    <property type="match status" value="1"/>
</dbReference>
<evidence type="ECO:0000256" key="1">
    <source>
        <dbReference type="ARBA" id="ARBA00004496"/>
    </source>
</evidence>
<dbReference type="GO" id="GO:0016020">
    <property type="term" value="C:membrane"/>
    <property type="evidence" value="ECO:0007669"/>
    <property type="project" value="GOC"/>
</dbReference>
<dbReference type="EC" id="4.2.1.59" evidence="2"/>
<dbReference type="AlphaFoldDB" id="A0A3B1CGC4"/>
<accession>A0A3B1CGC4</accession>
<evidence type="ECO:0000256" key="5">
    <source>
        <dbReference type="ARBA" id="ARBA00022556"/>
    </source>
</evidence>
<dbReference type="FunFam" id="3.10.129.10:FF:000001">
    <property type="entry name" value="3-hydroxyacyl-[acyl-carrier-protein] dehydratase FabZ"/>
    <property type="match status" value="1"/>
</dbReference>
<comment type="subcellular location">
    <subcellularLocation>
        <location evidence="1">Cytoplasm</location>
    </subcellularLocation>
</comment>
<gene>
    <name evidence="9" type="ORF">MNBD_NITROSPINAE02-589</name>
</gene>
<dbReference type="NCBIfam" id="NF000582">
    <property type="entry name" value="PRK00006.1"/>
    <property type="match status" value="1"/>
</dbReference>
<reference evidence="9" key="1">
    <citation type="submission" date="2018-06" db="EMBL/GenBank/DDBJ databases">
        <authorList>
            <person name="Zhirakovskaya E."/>
        </authorList>
    </citation>
    <scope>NUCLEOTIDE SEQUENCE</scope>
</reference>
<protein>
    <recommendedName>
        <fullName evidence="2">3-hydroxyacyl-[acyl-carrier-protein] dehydratase</fullName>
        <ecNumber evidence="2">4.2.1.59</ecNumber>
    </recommendedName>
</protein>
<comment type="function">
    <text evidence="8">Involved in unsaturated fatty acids biosynthesis. Catalyzes the dehydration of short chain beta-hydroxyacyl-ACPs and long chain saturated and unsaturated beta-hydroxyacyl-ACPs.</text>
</comment>
<evidence type="ECO:0000256" key="8">
    <source>
        <dbReference type="ARBA" id="ARBA00025049"/>
    </source>
</evidence>
<dbReference type="GO" id="GO:0006633">
    <property type="term" value="P:fatty acid biosynthetic process"/>
    <property type="evidence" value="ECO:0007669"/>
    <property type="project" value="InterPro"/>
</dbReference>
<dbReference type="SUPFAM" id="SSF54637">
    <property type="entry name" value="Thioesterase/thiol ester dehydrase-isomerase"/>
    <property type="match status" value="1"/>
</dbReference>
<evidence type="ECO:0000256" key="3">
    <source>
        <dbReference type="ARBA" id="ARBA00022490"/>
    </source>
</evidence>
<sequence>MIIEHEEIKQYIPHRHPFLLVDRIIEIEPMQGAVGIKNVTGSEYFFPGHFPQAPIMPGVLIIEALAQVAGVLAMYSYPDDKGKILYLAGVDGARFKKPVIPGDTLRLEIVATSVKKRLWKLEGTARVGDVVTSKANITAMVAQ</sequence>
<dbReference type="PANTHER" id="PTHR30272">
    <property type="entry name" value="3-HYDROXYACYL-[ACYL-CARRIER-PROTEIN] DEHYDRATASE"/>
    <property type="match status" value="1"/>
</dbReference>
<evidence type="ECO:0000256" key="7">
    <source>
        <dbReference type="ARBA" id="ARBA00023239"/>
    </source>
</evidence>
<dbReference type="InterPro" id="IPR029069">
    <property type="entry name" value="HotDog_dom_sf"/>
</dbReference>
<dbReference type="HAMAP" id="MF_00406">
    <property type="entry name" value="FabZ"/>
    <property type="match status" value="1"/>
</dbReference>
<dbReference type="InterPro" id="IPR010084">
    <property type="entry name" value="FabZ"/>
</dbReference>
<dbReference type="NCBIfam" id="TIGR01750">
    <property type="entry name" value="fabZ"/>
    <property type="match status" value="1"/>
</dbReference>
<keyword evidence="5" id="KW-0441">Lipid A biosynthesis</keyword>
<evidence type="ECO:0000256" key="4">
    <source>
        <dbReference type="ARBA" id="ARBA00022516"/>
    </source>
</evidence>
<evidence type="ECO:0000256" key="6">
    <source>
        <dbReference type="ARBA" id="ARBA00023098"/>
    </source>
</evidence>
<organism evidence="9">
    <name type="scientific">hydrothermal vent metagenome</name>
    <dbReference type="NCBI Taxonomy" id="652676"/>
    <lineage>
        <taxon>unclassified sequences</taxon>
        <taxon>metagenomes</taxon>
        <taxon>ecological metagenomes</taxon>
    </lineage>
</organism>
<name>A0A3B1CGC4_9ZZZZ</name>
<dbReference type="GO" id="GO:0009245">
    <property type="term" value="P:lipid A biosynthetic process"/>
    <property type="evidence" value="ECO:0007669"/>
    <property type="project" value="UniProtKB-KW"/>
</dbReference>
<evidence type="ECO:0000256" key="2">
    <source>
        <dbReference type="ARBA" id="ARBA00013167"/>
    </source>
</evidence>
<dbReference type="GO" id="GO:0019171">
    <property type="term" value="F:(3R)-hydroxyacyl-[acyl-carrier-protein] dehydratase activity"/>
    <property type="evidence" value="ECO:0007669"/>
    <property type="project" value="UniProtKB-EC"/>
</dbReference>
<dbReference type="PANTHER" id="PTHR30272:SF1">
    <property type="entry name" value="3-HYDROXYACYL-[ACYL-CARRIER-PROTEIN] DEHYDRATASE"/>
    <property type="match status" value="1"/>
</dbReference>
<dbReference type="Gene3D" id="3.10.129.10">
    <property type="entry name" value="Hotdog Thioesterase"/>
    <property type="match status" value="1"/>
</dbReference>
<proteinExistence type="inferred from homology"/>